<sequence length="71" mass="7865">MEKTLGVSRVLRGVVLCSLAYPEVTSSSYSTKRASHLTSLCRGTRIIEDQRGPSLHCRSSTSPRRESKHTC</sequence>
<dbReference type="Proteomes" id="UP000799437">
    <property type="component" value="Unassembled WGS sequence"/>
</dbReference>
<evidence type="ECO:0000256" key="1">
    <source>
        <dbReference type="SAM" id="MobiDB-lite"/>
    </source>
</evidence>
<dbReference type="AlphaFoldDB" id="A0A6A6WE65"/>
<proteinExistence type="predicted"/>
<evidence type="ECO:0000313" key="2">
    <source>
        <dbReference type="EMBL" id="KAF2761108.1"/>
    </source>
</evidence>
<feature type="region of interest" description="Disordered" evidence="1">
    <location>
        <begin position="52"/>
        <end position="71"/>
    </location>
</feature>
<evidence type="ECO:0000313" key="3">
    <source>
        <dbReference type="Proteomes" id="UP000799437"/>
    </source>
</evidence>
<accession>A0A6A6WE65</accession>
<gene>
    <name evidence="2" type="ORF">EJ05DRAFT_473667</name>
</gene>
<protein>
    <submittedName>
        <fullName evidence="2">Uncharacterized protein</fullName>
    </submittedName>
</protein>
<dbReference type="GeneID" id="54484499"/>
<reference evidence="2" key="1">
    <citation type="journal article" date="2020" name="Stud. Mycol.">
        <title>101 Dothideomycetes genomes: a test case for predicting lifestyles and emergence of pathogens.</title>
        <authorList>
            <person name="Haridas S."/>
            <person name="Albert R."/>
            <person name="Binder M."/>
            <person name="Bloem J."/>
            <person name="Labutti K."/>
            <person name="Salamov A."/>
            <person name="Andreopoulos B."/>
            <person name="Baker S."/>
            <person name="Barry K."/>
            <person name="Bills G."/>
            <person name="Bluhm B."/>
            <person name="Cannon C."/>
            <person name="Castanera R."/>
            <person name="Culley D."/>
            <person name="Daum C."/>
            <person name="Ezra D."/>
            <person name="Gonzalez J."/>
            <person name="Henrissat B."/>
            <person name="Kuo A."/>
            <person name="Liang C."/>
            <person name="Lipzen A."/>
            <person name="Lutzoni F."/>
            <person name="Magnuson J."/>
            <person name="Mondo S."/>
            <person name="Nolan M."/>
            <person name="Ohm R."/>
            <person name="Pangilinan J."/>
            <person name="Park H.-J."/>
            <person name="Ramirez L."/>
            <person name="Alfaro M."/>
            <person name="Sun H."/>
            <person name="Tritt A."/>
            <person name="Yoshinaga Y."/>
            <person name="Zwiers L.-H."/>
            <person name="Turgeon B."/>
            <person name="Goodwin S."/>
            <person name="Spatafora J."/>
            <person name="Crous P."/>
            <person name="Grigoriev I."/>
        </authorList>
    </citation>
    <scope>NUCLEOTIDE SEQUENCE</scope>
    <source>
        <strain evidence="2">CBS 121739</strain>
    </source>
</reference>
<dbReference type="RefSeq" id="XP_033603559.1">
    <property type="nucleotide sequence ID" value="XM_033743445.1"/>
</dbReference>
<keyword evidence="3" id="KW-1185">Reference proteome</keyword>
<organism evidence="2 3">
    <name type="scientific">Pseudovirgaria hyperparasitica</name>
    <dbReference type="NCBI Taxonomy" id="470096"/>
    <lineage>
        <taxon>Eukaryota</taxon>
        <taxon>Fungi</taxon>
        <taxon>Dikarya</taxon>
        <taxon>Ascomycota</taxon>
        <taxon>Pezizomycotina</taxon>
        <taxon>Dothideomycetes</taxon>
        <taxon>Dothideomycetes incertae sedis</taxon>
        <taxon>Acrospermales</taxon>
        <taxon>Acrospermaceae</taxon>
        <taxon>Pseudovirgaria</taxon>
    </lineage>
</organism>
<name>A0A6A6WE65_9PEZI</name>
<dbReference type="EMBL" id="ML996567">
    <property type="protein sequence ID" value="KAF2761108.1"/>
    <property type="molecule type" value="Genomic_DNA"/>
</dbReference>